<dbReference type="Proteomes" id="UP000715441">
    <property type="component" value="Unassembled WGS sequence"/>
</dbReference>
<evidence type="ECO:0000256" key="3">
    <source>
        <dbReference type="RuleBase" id="RU362132"/>
    </source>
</evidence>
<dbReference type="InterPro" id="IPR030817">
    <property type="entry name" value="Myo_inos_IolD"/>
</dbReference>
<dbReference type="EC" id="3.7.1.22" evidence="7"/>
<organism evidence="7 8">
    <name type="scientific">Amycolatopsis acididurans</name>
    <dbReference type="NCBI Taxonomy" id="2724524"/>
    <lineage>
        <taxon>Bacteria</taxon>
        <taxon>Bacillati</taxon>
        <taxon>Actinomycetota</taxon>
        <taxon>Actinomycetes</taxon>
        <taxon>Pseudonocardiales</taxon>
        <taxon>Pseudonocardiaceae</taxon>
        <taxon>Amycolatopsis</taxon>
    </lineage>
</organism>
<gene>
    <name evidence="7" type="primary">iolD</name>
    <name evidence="7" type="ORF">HFP15_19265</name>
</gene>
<dbReference type="InterPro" id="IPR045229">
    <property type="entry name" value="TPP_enz"/>
</dbReference>
<evidence type="ECO:0000256" key="1">
    <source>
        <dbReference type="ARBA" id="ARBA00007812"/>
    </source>
</evidence>
<dbReference type="PANTHER" id="PTHR18968:SF9">
    <property type="entry name" value="3D-(3,5_4)-TRIHYDROXYCYCLOHEXANE-1,2-DIONE HYDROLASE"/>
    <property type="match status" value="1"/>
</dbReference>
<dbReference type="Gene3D" id="3.40.50.1220">
    <property type="entry name" value="TPP-binding domain"/>
    <property type="match status" value="1"/>
</dbReference>
<evidence type="ECO:0000259" key="5">
    <source>
        <dbReference type="Pfam" id="PF02775"/>
    </source>
</evidence>
<dbReference type="SUPFAM" id="SSF52467">
    <property type="entry name" value="DHS-like NAD/FAD-binding domain"/>
    <property type="match status" value="1"/>
</dbReference>
<feature type="domain" description="Thiamine pyrophosphate enzyme central" evidence="4">
    <location>
        <begin position="216"/>
        <end position="350"/>
    </location>
</feature>
<dbReference type="PANTHER" id="PTHR18968">
    <property type="entry name" value="THIAMINE PYROPHOSPHATE ENZYMES"/>
    <property type="match status" value="1"/>
</dbReference>
<evidence type="ECO:0000259" key="4">
    <source>
        <dbReference type="Pfam" id="PF00205"/>
    </source>
</evidence>
<dbReference type="InterPro" id="IPR029061">
    <property type="entry name" value="THDP-binding"/>
</dbReference>
<feature type="domain" description="Thiamine pyrophosphate enzyme N-terminal TPP-binding" evidence="6">
    <location>
        <begin position="38"/>
        <end position="127"/>
    </location>
</feature>
<dbReference type="Gene3D" id="3.40.50.970">
    <property type="match status" value="2"/>
</dbReference>
<evidence type="ECO:0000256" key="2">
    <source>
        <dbReference type="ARBA" id="ARBA00023052"/>
    </source>
</evidence>
<sequence length="628" mass="68741">MRLTTGQAIVRYLMNQYVDFDGVSERFFAGMWGIFGHGNIGGVAEALQEAGPEFPYYLGRNEQGMVHAAVAYAKLKNRRQAFACLSSIGPGATNMVTGAATATVNRLPVLILSGDTFAERLQDPVLQQVGSEHAGDQTANDSFRSVVRYWDRITRPEQLISSLPEVMRTLTSPADTGAVFLGLPQDIQTYAFDFPEQMFEPRTWYIPRLRADERQIARAAAWIRDSERPLIVAGGGVRYSEAFDALRAFAERTGIPVAETHAGKGALSYDHPLSLGGAGVAGTRAANLIAEAADLVIGIGTRYTDFTTASKTAFQHPGVRFININVFEQDTYKHAAVPLVGDARAVLEELDATLGGYETAPAYRDEVLRLNRDWNTEVERLYNLGKDPISQGEIIGAVEASTGPRDVVVTSAGSLPGDLLKLWRCRDPLSYQVEYGYSVMGYEIAGGLGAKLADLDREVYVMVGDGSFLMMNTEIATAVQDGIKIIVVLIDNRGFSSVGRVSEQVGSEGFGCHFRARSDSGWYSGQPLEVDFEAVCRGLGAEAVTVKTKSDLESALQDARESDQTRCIVIATDWHERVPGYASCWWDMATAEVSTIPAVREARQDYEKEKSRERYLMVPGHPHWGGDD</sequence>
<protein>
    <submittedName>
        <fullName evidence="7">3D-(3,5/4)-trihydroxycyclohexane-1,2-dione acylhydrolase (Decyclizing)</fullName>
        <ecNumber evidence="7">3.7.1.22</ecNumber>
    </submittedName>
</protein>
<dbReference type="NCBIfam" id="TIGR04377">
    <property type="entry name" value="myo_inos_iolD"/>
    <property type="match status" value="1"/>
</dbReference>
<evidence type="ECO:0000259" key="6">
    <source>
        <dbReference type="Pfam" id="PF02776"/>
    </source>
</evidence>
<name>A0ABX1J967_9PSEU</name>
<dbReference type="Pfam" id="PF02776">
    <property type="entry name" value="TPP_enzyme_N"/>
    <property type="match status" value="1"/>
</dbReference>
<dbReference type="InterPro" id="IPR011766">
    <property type="entry name" value="TPP_enzyme_TPP-bd"/>
</dbReference>
<reference evidence="7 8" key="1">
    <citation type="submission" date="2020-04" db="EMBL/GenBank/DDBJ databases">
        <title>Novel species.</title>
        <authorList>
            <person name="Teo W.F.A."/>
            <person name="Lipun K."/>
            <person name="Srisuk N."/>
            <person name="Duangmal K."/>
        </authorList>
    </citation>
    <scope>NUCLEOTIDE SEQUENCE [LARGE SCALE GENOMIC DNA]</scope>
    <source>
        <strain evidence="7 8">K13G38</strain>
    </source>
</reference>
<dbReference type="SUPFAM" id="SSF52518">
    <property type="entry name" value="Thiamin diphosphate-binding fold (THDP-binding)"/>
    <property type="match status" value="2"/>
</dbReference>
<dbReference type="GO" id="GO:0102481">
    <property type="term" value="F:3D-(3,5/4)-trihydroxycyclohexane-1,2-dione hydrolase activity"/>
    <property type="evidence" value="ECO:0007669"/>
    <property type="project" value="UniProtKB-EC"/>
</dbReference>
<keyword evidence="8" id="KW-1185">Reference proteome</keyword>
<proteinExistence type="inferred from homology"/>
<dbReference type="EMBL" id="JAAXLS010000012">
    <property type="protein sequence ID" value="NKQ55025.1"/>
    <property type="molecule type" value="Genomic_DNA"/>
</dbReference>
<keyword evidence="2 3" id="KW-0786">Thiamine pyrophosphate</keyword>
<dbReference type="InterPro" id="IPR012001">
    <property type="entry name" value="Thiamin_PyroP_enz_TPP-bd_dom"/>
</dbReference>
<dbReference type="Pfam" id="PF00205">
    <property type="entry name" value="TPP_enzyme_M"/>
    <property type="match status" value="1"/>
</dbReference>
<dbReference type="InterPro" id="IPR029035">
    <property type="entry name" value="DHS-like_NAD/FAD-binding_dom"/>
</dbReference>
<dbReference type="InterPro" id="IPR012000">
    <property type="entry name" value="Thiamin_PyroP_enz_cen_dom"/>
</dbReference>
<feature type="domain" description="Thiamine pyrophosphate enzyme TPP-binding" evidence="5">
    <location>
        <begin position="412"/>
        <end position="569"/>
    </location>
</feature>
<dbReference type="Pfam" id="PF02775">
    <property type="entry name" value="TPP_enzyme_C"/>
    <property type="match status" value="1"/>
</dbReference>
<accession>A0ABX1J967</accession>
<comment type="caution">
    <text evidence="7">The sequence shown here is derived from an EMBL/GenBank/DDBJ whole genome shotgun (WGS) entry which is preliminary data.</text>
</comment>
<keyword evidence="7" id="KW-0378">Hydrolase</keyword>
<evidence type="ECO:0000313" key="7">
    <source>
        <dbReference type="EMBL" id="NKQ55025.1"/>
    </source>
</evidence>
<comment type="similarity">
    <text evidence="1 3">Belongs to the TPP enzyme family.</text>
</comment>
<dbReference type="CDD" id="cd07035">
    <property type="entry name" value="TPP_PYR_POX_like"/>
    <property type="match status" value="1"/>
</dbReference>
<evidence type="ECO:0000313" key="8">
    <source>
        <dbReference type="Proteomes" id="UP000715441"/>
    </source>
</evidence>